<name>A0ABT9WUR1_9BACI</name>
<organism evidence="5 6">
    <name type="scientific">Bacillus chungangensis</name>
    <dbReference type="NCBI Taxonomy" id="587633"/>
    <lineage>
        <taxon>Bacteria</taxon>
        <taxon>Bacillati</taxon>
        <taxon>Bacillota</taxon>
        <taxon>Bacilli</taxon>
        <taxon>Bacillales</taxon>
        <taxon>Bacillaceae</taxon>
        <taxon>Bacillus</taxon>
    </lineage>
</organism>
<dbReference type="InterPro" id="IPR011008">
    <property type="entry name" value="Dimeric_a/b-barrel"/>
</dbReference>
<dbReference type="Gene3D" id="3.30.70.920">
    <property type="match status" value="1"/>
</dbReference>
<comment type="caution">
    <text evidence="5">The sequence shown here is derived from an EMBL/GenBank/DDBJ whole genome shotgun (WGS) entry which is preliminary data.</text>
</comment>
<dbReference type="CDD" id="cd00090">
    <property type="entry name" value="HTH_ARSR"/>
    <property type="match status" value="1"/>
</dbReference>
<dbReference type="Gene3D" id="1.10.10.10">
    <property type="entry name" value="Winged helix-like DNA-binding domain superfamily/Winged helix DNA-binding domain"/>
    <property type="match status" value="1"/>
</dbReference>
<keyword evidence="3" id="KW-0804">Transcription</keyword>
<dbReference type="PROSITE" id="PS50956">
    <property type="entry name" value="HTH_ASNC_2"/>
    <property type="match status" value="1"/>
</dbReference>
<dbReference type="SUPFAM" id="SSF54909">
    <property type="entry name" value="Dimeric alpha+beta barrel"/>
    <property type="match status" value="1"/>
</dbReference>
<dbReference type="PANTHER" id="PTHR30154">
    <property type="entry name" value="LEUCINE-RESPONSIVE REGULATORY PROTEIN"/>
    <property type="match status" value="1"/>
</dbReference>
<gene>
    <name evidence="5" type="ORF">J2S08_002917</name>
</gene>
<protein>
    <submittedName>
        <fullName evidence="5">DNA-binding Lrp family transcriptional regulator</fullName>
    </submittedName>
</protein>
<evidence type="ECO:0000313" key="6">
    <source>
        <dbReference type="Proteomes" id="UP001223586"/>
    </source>
</evidence>
<dbReference type="SMART" id="SM00344">
    <property type="entry name" value="HTH_ASNC"/>
    <property type="match status" value="1"/>
</dbReference>
<proteinExistence type="predicted"/>
<dbReference type="InterPro" id="IPR019887">
    <property type="entry name" value="Tscrpt_reg_AsnC/Lrp_C"/>
</dbReference>
<evidence type="ECO:0000256" key="2">
    <source>
        <dbReference type="ARBA" id="ARBA00023125"/>
    </source>
</evidence>
<dbReference type="PRINTS" id="PR00033">
    <property type="entry name" value="HTHASNC"/>
</dbReference>
<dbReference type="GO" id="GO:0003677">
    <property type="term" value="F:DNA binding"/>
    <property type="evidence" value="ECO:0007669"/>
    <property type="project" value="UniProtKB-KW"/>
</dbReference>
<evidence type="ECO:0000256" key="3">
    <source>
        <dbReference type="ARBA" id="ARBA00023163"/>
    </source>
</evidence>
<dbReference type="InterPro" id="IPR019885">
    <property type="entry name" value="Tscrpt_reg_HTH_AsnC-type_CS"/>
</dbReference>
<dbReference type="InterPro" id="IPR011991">
    <property type="entry name" value="ArsR-like_HTH"/>
</dbReference>
<dbReference type="SUPFAM" id="SSF46785">
    <property type="entry name" value="Winged helix' DNA-binding domain"/>
    <property type="match status" value="1"/>
</dbReference>
<accession>A0ABT9WUR1</accession>
<dbReference type="PROSITE" id="PS00519">
    <property type="entry name" value="HTH_ASNC_1"/>
    <property type="match status" value="1"/>
</dbReference>
<feature type="domain" description="HTH asnC-type" evidence="4">
    <location>
        <begin position="3"/>
        <end position="64"/>
    </location>
</feature>
<dbReference type="InterPro" id="IPR036388">
    <property type="entry name" value="WH-like_DNA-bd_sf"/>
</dbReference>
<evidence type="ECO:0000256" key="1">
    <source>
        <dbReference type="ARBA" id="ARBA00023015"/>
    </source>
</evidence>
<evidence type="ECO:0000313" key="5">
    <source>
        <dbReference type="EMBL" id="MDQ0177038.1"/>
    </source>
</evidence>
<keyword evidence="1" id="KW-0805">Transcription regulation</keyword>
<sequence length="143" mass="16501">MKIDHTDRKILHMLSENSRLSFVEIGDVLALSRVTVRERIKRLQREGIIESFTIQLNPVAINKNVTVIFMITCEPAFLVKTAHQLMEHSQVETCYQLTGPSMLHVCISFENMEELEKFQRKTIGSIEGIIQVETHMVLKKFTT</sequence>
<dbReference type="InterPro" id="IPR000485">
    <property type="entry name" value="AsnC-type_HTH_dom"/>
</dbReference>
<dbReference type="InterPro" id="IPR019888">
    <property type="entry name" value="Tscrpt_reg_AsnC-like"/>
</dbReference>
<dbReference type="RefSeq" id="WP_307230695.1">
    <property type="nucleotide sequence ID" value="NZ_JAUSTT010000018.1"/>
</dbReference>
<reference evidence="5 6" key="1">
    <citation type="submission" date="2023-07" db="EMBL/GenBank/DDBJ databases">
        <title>Genomic Encyclopedia of Type Strains, Phase IV (KMG-IV): sequencing the most valuable type-strain genomes for metagenomic binning, comparative biology and taxonomic classification.</title>
        <authorList>
            <person name="Goeker M."/>
        </authorList>
    </citation>
    <scope>NUCLEOTIDE SEQUENCE [LARGE SCALE GENOMIC DNA]</scope>
    <source>
        <strain evidence="5 6">DSM 23837</strain>
    </source>
</reference>
<evidence type="ECO:0000259" key="4">
    <source>
        <dbReference type="PROSITE" id="PS50956"/>
    </source>
</evidence>
<dbReference type="InterPro" id="IPR036390">
    <property type="entry name" value="WH_DNA-bd_sf"/>
</dbReference>
<dbReference type="Pfam" id="PF13404">
    <property type="entry name" value="HTH_AsnC-type"/>
    <property type="match status" value="1"/>
</dbReference>
<dbReference type="Pfam" id="PF01037">
    <property type="entry name" value="AsnC_trans_reg"/>
    <property type="match status" value="1"/>
</dbReference>
<dbReference type="Proteomes" id="UP001223586">
    <property type="component" value="Unassembled WGS sequence"/>
</dbReference>
<dbReference type="EMBL" id="JAUSTT010000018">
    <property type="protein sequence ID" value="MDQ0177038.1"/>
    <property type="molecule type" value="Genomic_DNA"/>
</dbReference>
<keyword evidence="6" id="KW-1185">Reference proteome</keyword>
<keyword evidence="2 5" id="KW-0238">DNA-binding</keyword>
<dbReference type="PANTHER" id="PTHR30154:SF34">
    <property type="entry name" value="TRANSCRIPTIONAL REGULATOR AZLB"/>
    <property type="match status" value="1"/>
</dbReference>